<dbReference type="SUPFAM" id="SSF49899">
    <property type="entry name" value="Concanavalin A-like lectins/glucanases"/>
    <property type="match status" value="1"/>
</dbReference>
<feature type="domain" description="LamG-like jellyroll fold" evidence="4">
    <location>
        <begin position="52"/>
        <end position="191"/>
    </location>
</feature>
<proteinExistence type="predicted"/>
<evidence type="ECO:0000256" key="3">
    <source>
        <dbReference type="SAM" id="SignalP"/>
    </source>
</evidence>
<dbReference type="NCBIfam" id="TIGR04183">
    <property type="entry name" value="Por_Secre_tail"/>
    <property type="match status" value="1"/>
</dbReference>
<dbReference type="EMBL" id="NJBN01000007">
    <property type="protein sequence ID" value="TKJ39762.1"/>
    <property type="molecule type" value="Genomic_DNA"/>
</dbReference>
<dbReference type="Gene3D" id="2.60.40.10">
    <property type="entry name" value="Immunoglobulins"/>
    <property type="match status" value="1"/>
</dbReference>
<dbReference type="InterPro" id="IPR013783">
    <property type="entry name" value="Ig-like_fold"/>
</dbReference>
<keyword evidence="1 3" id="KW-0732">Signal</keyword>
<dbReference type="Gene3D" id="2.60.40.4070">
    <property type="match status" value="1"/>
</dbReference>
<dbReference type="Gene3D" id="2.60.120.200">
    <property type="match status" value="1"/>
</dbReference>
<sequence>MKIGLSSIVISLVLLATPAAWGAMNTYVLDLDGNGDYVSSTDADNLTNFTDGSFTLQAWIFLQQLGYNYGIISKWEQTGNQRSYSLMVTSTGQLRLYLSDDGSTTYTWQTPATVLMSDTWHHIAVVVNPGGSDKIEFYVDDVEYAHSNSGTDPPSSLYNNTSDLWVGRYENAYLWGYMDEVRITDDVITSFPDAVTTQPLQANSDTEILYHFNEESGNALDYGTVGGNPNNPGVLQGDAGRRSWSGLGPGNDLPLPVTLVALMAVGGDASVTVSWVTESEIDNLGFYIYRSTNQESGYERITSELIPSQGFTMATQTYEYFDERDVINSVTYYYKISDVDIIGRERMHQMIASATPMAPVVLPGETISLAPYQLSQNYPNPFNAITTIRYYVRHGGEVSLSVYNLQGEVVAKLVDESQDTGEYFHEFDGSQLPAGLYFVRLQGEYGYDNVKKMLFLK</sequence>
<comment type="caution">
    <text evidence="5">The sequence shown here is derived from an EMBL/GenBank/DDBJ whole genome shotgun (WGS) entry which is preliminary data.</text>
</comment>
<feature type="chain" id="PRO_5021703988" description="LamG-like jellyroll fold domain-containing protein" evidence="3">
    <location>
        <begin position="23"/>
        <end position="457"/>
    </location>
</feature>
<name>A0A532UXY1_UNCL8</name>
<gene>
    <name evidence="5" type="ORF">CEE37_10825</name>
</gene>
<evidence type="ECO:0000313" key="6">
    <source>
        <dbReference type="Proteomes" id="UP000319619"/>
    </source>
</evidence>
<dbReference type="Proteomes" id="UP000319619">
    <property type="component" value="Unassembled WGS sequence"/>
</dbReference>
<evidence type="ECO:0000256" key="1">
    <source>
        <dbReference type="ARBA" id="ARBA00022729"/>
    </source>
</evidence>
<dbReference type="Pfam" id="PF13385">
    <property type="entry name" value="Laminin_G_3"/>
    <property type="match status" value="1"/>
</dbReference>
<accession>A0A532UXY1</accession>
<dbReference type="AlphaFoldDB" id="A0A532UXY1"/>
<dbReference type="InterPro" id="IPR026444">
    <property type="entry name" value="Secre_tail"/>
</dbReference>
<keyword evidence="2" id="KW-1015">Disulfide bond</keyword>
<dbReference type="Pfam" id="PF18962">
    <property type="entry name" value="Por_Secre_tail"/>
    <property type="match status" value="1"/>
</dbReference>
<organism evidence="5 6">
    <name type="scientific">candidate division LCP-89 bacterium B3_LCP</name>
    <dbReference type="NCBI Taxonomy" id="2012998"/>
    <lineage>
        <taxon>Bacteria</taxon>
        <taxon>Pseudomonadati</taxon>
        <taxon>Bacteria division LCP-89</taxon>
    </lineage>
</organism>
<evidence type="ECO:0000259" key="4">
    <source>
        <dbReference type="SMART" id="SM00560"/>
    </source>
</evidence>
<feature type="signal peptide" evidence="3">
    <location>
        <begin position="1"/>
        <end position="22"/>
    </location>
</feature>
<reference evidence="5 6" key="1">
    <citation type="submission" date="2017-06" db="EMBL/GenBank/DDBJ databases">
        <title>Novel microbial phyla capable of carbon fixation and sulfur reduction in deep-sea sediments.</title>
        <authorList>
            <person name="Huang J."/>
            <person name="Baker B."/>
            <person name="Wang Y."/>
        </authorList>
    </citation>
    <scope>NUCLEOTIDE SEQUENCE [LARGE SCALE GENOMIC DNA]</scope>
    <source>
        <strain evidence="5">B3_LCP</strain>
    </source>
</reference>
<protein>
    <recommendedName>
        <fullName evidence="4">LamG-like jellyroll fold domain-containing protein</fullName>
    </recommendedName>
</protein>
<dbReference type="InterPro" id="IPR013320">
    <property type="entry name" value="ConA-like_dom_sf"/>
</dbReference>
<dbReference type="InterPro" id="IPR006558">
    <property type="entry name" value="LamG-like"/>
</dbReference>
<evidence type="ECO:0000256" key="2">
    <source>
        <dbReference type="ARBA" id="ARBA00023157"/>
    </source>
</evidence>
<dbReference type="SMART" id="SM00560">
    <property type="entry name" value="LamGL"/>
    <property type="match status" value="1"/>
</dbReference>
<evidence type="ECO:0000313" key="5">
    <source>
        <dbReference type="EMBL" id="TKJ39762.1"/>
    </source>
</evidence>